<dbReference type="CDD" id="cd22272">
    <property type="entry name" value="DPBB_EXLX1-like"/>
    <property type="match status" value="1"/>
</dbReference>
<accession>A0AAD4CYI0</accession>
<dbReference type="PANTHER" id="PTHR31836:SF21">
    <property type="entry name" value="EXPANSIN-LIKE PROTEIN 7"/>
    <property type="match status" value="1"/>
</dbReference>
<dbReference type="InterPro" id="IPR036749">
    <property type="entry name" value="Expansin_CBD_sf"/>
</dbReference>
<dbReference type="Pfam" id="PF03330">
    <property type="entry name" value="DPBB_1"/>
    <property type="match status" value="1"/>
</dbReference>
<dbReference type="InterPro" id="IPR009009">
    <property type="entry name" value="RlpA-like_DPBB"/>
</dbReference>
<feature type="signal peptide" evidence="3">
    <location>
        <begin position="1"/>
        <end position="21"/>
    </location>
</feature>
<evidence type="ECO:0000256" key="1">
    <source>
        <dbReference type="ARBA" id="ARBA00022729"/>
    </source>
</evidence>
<dbReference type="PROSITE" id="PS50842">
    <property type="entry name" value="EXPANSIN_EG45"/>
    <property type="match status" value="1"/>
</dbReference>
<dbReference type="Gene3D" id="2.40.40.10">
    <property type="entry name" value="RlpA-like domain"/>
    <property type="match status" value="1"/>
</dbReference>
<sequence>MYHRFASYGLAALSVAASVSAGPLLHRDEVCPPGHTMSVYYVTVTVEPTATSTPSVEPTTTIQATSTFTETVTVIPAEPTQPQITTSAAGIPATTDIQSTLAPVVSEAASIETSVYLSVETSSISPSSSSAEKLVAVETVAAAHPTTTAAAAPQPTTTTVSTSQVHQPTTSSTTSTTSSSAASASSSSSSSSNASSGESYSGEATYFTGDVAVGACSFSGYTLPSSVFGTALSGAQWSDAAECGACVQVTGPSGNSIKAMIVDECPECAANHLDLFQNAFGELAATSEGVIDIEWSYVTCGIESPLSLKNKEGTSEYWFSMQVVNANERVVSLEVSTDGGNTWQETTRTAYNYFENDSGFGTDSVDVRVTSKSGKVVRVENVGCASGEQVTASANF</sequence>
<reference evidence="5" key="1">
    <citation type="journal article" date="2019" name="Beilstein J. Org. Chem.">
        <title>Nanangenines: drimane sesquiterpenoids as the dominant metabolite cohort of a novel Australian fungus, Aspergillus nanangensis.</title>
        <authorList>
            <person name="Lacey H.J."/>
            <person name="Gilchrist C.L.M."/>
            <person name="Crombie A."/>
            <person name="Kalaitzis J.A."/>
            <person name="Vuong D."/>
            <person name="Rutledge P.J."/>
            <person name="Turner P."/>
            <person name="Pitt J.I."/>
            <person name="Lacey E."/>
            <person name="Chooi Y.H."/>
            <person name="Piggott A.M."/>
        </authorList>
    </citation>
    <scope>NUCLEOTIDE SEQUENCE</scope>
    <source>
        <strain evidence="5">MST-FP2251</strain>
    </source>
</reference>
<keyword evidence="1 3" id="KW-0732">Signal</keyword>
<proteinExistence type="predicted"/>
<dbReference type="SUPFAM" id="SSF49590">
    <property type="entry name" value="PHL pollen allergen"/>
    <property type="match status" value="1"/>
</dbReference>
<keyword evidence="6" id="KW-1185">Reference proteome</keyword>
<dbReference type="EMBL" id="VCAU01000005">
    <property type="protein sequence ID" value="KAF9894047.1"/>
    <property type="molecule type" value="Genomic_DNA"/>
</dbReference>
<dbReference type="InterPro" id="IPR051477">
    <property type="entry name" value="Expansin_CellWall"/>
</dbReference>
<organism evidence="5 6">
    <name type="scientific">Aspergillus nanangensis</name>
    <dbReference type="NCBI Taxonomy" id="2582783"/>
    <lineage>
        <taxon>Eukaryota</taxon>
        <taxon>Fungi</taxon>
        <taxon>Dikarya</taxon>
        <taxon>Ascomycota</taxon>
        <taxon>Pezizomycotina</taxon>
        <taxon>Eurotiomycetes</taxon>
        <taxon>Eurotiomycetidae</taxon>
        <taxon>Eurotiales</taxon>
        <taxon>Aspergillaceae</taxon>
        <taxon>Aspergillus</taxon>
        <taxon>Aspergillus subgen. Circumdati</taxon>
    </lineage>
</organism>
<dbReference type="PANTHER" id="PTHR31836">
    <property type="match status" value="1"/>
</dbReference>
<dbReference type="InterPro" id="IPR036908">
    <property type="entry name" value="RlpA-like_sf"/>
</dbReference>
<dbReference type="SUPFAM" id="SSF50685">
    <property type="entry name" value="Barwin-like endoglucanases"/>
    <property type="match status" value="1"/>
</dbReference>
<dbReference type="Gene3D" id="2.60.40.760">
    <property type="entry name" value="Expansin, cellulose-binding-like domain"/>
    <property type="match status" value="1"/>
</dbReference>
<reference evidence="5" key="2">
    <citation type="submission" date="2020-02" db="EMBL/GenBank/DDBJ databases">
        <authorList>
            <person name="Gilchrist C.L.M."/>
            <person name="Chooi Y.-H."/>
        </authorList>
    </citation>
    <scope>NUCLEOTIDE SEQUENCE</scope>
    <source>
        <strain evidence="5">MST-FP2251</strain>
    </source>
</reference>
<feature type="domain" description="Expansin-like EG45" evidence="4">
    <location>
        <begin position="213"/>
        <end position="305"/>
    </location>
</feature>
<name>A0AAD4CYI0_ASPNN</name>
<evidence type="ECO:0000313" key="5">
    <source>
        <dbReference type="EMBL" id="KAF9894047.1"/>
    </source>
</evidence>
<evidence type="ECO:0000313" key="6">
    <source>
        <dbReference type="Proteomes" id="UP001194746"/>
    </source>
</evidence>
<feature type="chain" id="PRO_5042158103" description="Expansin-like EG45 domain-containing protein" evidence="3">
    <location>
        <begin position="22"/>
        <end position="396"/>
    </location>
</feature>
<dbReference type="NCBIfam" id="NF041144">
    <property type="entry name" value="expansin_EXLX1"/>
    <property type="match status" value="1"/>
</dbReference>
<feature type="region of interest" description="Disordered" evidence="2">
    <location>
        <begin position="146"/>
        <end position="196"/>
    </location>
</feature>
<comment type="caution">
    <text evidence="5">The sequence shown here is derived from an EMBL/GenBank/DDBJ whole genome shotgun (WGS) entry which is preliminary data.</text>
</comment>
<gene>
    <name evidence="5" type="ORF">FE257_009020</name>
</gene>
<evidence type="ECO:0000256" key="3">
    <source>
        <dbReference type="SAM" id="SignalP"/>
    </source>
</evidence>
<evidence type="ECO:0000256" key="2">
    <source>
        <dbReference type="SAM" id="MobiDB-lite"/>
    </source>
</evidence>
<dbReference type="AlphaFoldDB" id="A0AAD4CYI0"/>
<dbReference type="InterPro" id="IPR007112">
    <property type="entry name" value="Expansin/allergen_DPBB_dom"/>
</dbReference>
<evidence type="ECO:0000259" key="4">
    <source>
        <dbReference type="PROSITE" id="PS50842"/>
    </source>
</evidence>
<dbReference type="InterPro" id="IPR049818">
    <property type="entry name" value="Expansin_EXLX1-like"/>
</dbReference>
<dbReference type="Proteomes" id="UP001194746">
    <property type="component" value="Unassembled WGS sequence"/>
</dbReference>
<protein>
    <recommendedName>
        <fullName evidence="4">Expansin-like EG45 domain-containing protein</fullName>
    </recommendedName>
</protein>